<keyword evidence="2" id="KW-1185">Reference proteome</keyword>
<accession>A0ABR5Y9Z0</accession>
<dbReference type="Pfam" id="PF01244">
    <property type="entry name" value="Peptidase_M19"/>
    <property type="match status" value="1"/>
</dbReference>
<proteinExistence type="predicted"/>
<dbReference type="RefSeq" id="WP_066692339.1">
    <property type="nucleotide sequence ID" value="NZ_LQQO01000034.1"/>
</dbReference>
<dbReference type="Gene3D" id="3.20.20.140">
    <property type="entry name" value="Metal-dependent hydrolases"/>
    <property type="match status" value="1"/>
</dbReference>
<dbReference type="PANTHER" id="PTHR10443:SF12">
    <property type="entry name" value="DIPEPTIDASE"/>
    <property type="match status" value="1"/>
</dbReference>
<dbReference type="InterPro" id="IPR032466">
    <property type="entry name" value="Metal_Hydrolase"/>
</dbReference>
<dbReference type="Proteomes" id="UP000076609">
    <property type="component" value="Unassembled WGS sequence"/>
</dbReference>
<comment type="caution">
    <text evidence="1">The sequence shown here is derived from an EMBL/GenBank/DDBJ whole genome shotgun (WGS) entry which is preliminary data.</text>
</comment>
<dbReference type="PROSITE" id="PS51365">
    <property type="entry name" value="RENAL_DIPEPTIDASE_2"/>
    <property type="match status" value="1"/>
</dbReference>
<protein>
    <submittedName>
        <fullName evidence="1">Peptidase M19</fullName>
    </submittedName>
</protein>
<dbReference type="PANTHER" id="PTHR10443">
    <property type="entry name" value="MICROSOMAL DIPEPTIDASE"/>
    <property type="match status" value="1"/>
</dbReference>
<dbReference type="InterPro" id="IPR008257">
    <property type="entry name" value="Pept_M19"/>
</dbReference>
<dbReference type="SUPFAM" id="SSF51556">
    <property type="entry name" value="Metallo-dependent hydrolases"/>
    <property type="match status" value="1"/>
</dbReference>
<sequence>MRRAIWWGVALLAILAAGFLALAPGIVERSMNKVEPTPAIEQRMGADIDPDALARELAKPTPEPVFADPIVDLHADTLLWSRDLLTLGTRGQVDLPRLQRGNVALQVFSSVTKTPRGQNYDSNGDDSDNITPLVIAQLQPVRTWGSLLNRSLWHATKLRRAARASNGELRLITSPRELDALLVARANTRPCPHHAAPDFPCVKPTGALLSIEGLNGLEGSLANLDRLYRSGFRMAGLTHFFDNEIAGSMHGRAKGGLTPFGRQVVARMEDRGMIVDVAHLSHAGIADVLKVARRPIVSSHGGVQATCRVNRNLTDDEVRGIARTGGVVGIGYWAGAVCSTDPKAIAKAIVHVRDVAGIDHVALGSDFDGAVTTAFDTAWVALVAEALRDAGLRQDELDKVMGGNAILVLRAGMQPLSPAAPAR</sequence>
<gene>
    <name evidence="1" type="ORF">AVT10_05090</name>
</gene>
<dbReference type="CDD" id="cd01301">
    <property type="entry name" value="rDP_like"/>
    <property type="match status" value="1"/>
</dbReference>
<organism evidence="1 2">
    <name type="scientific">Sphingomonas hankookensis</name>
    <dbReference type="NCBI Taxonomy" id="563996"/>
    <lineage>
        <taxon>Bacteria</taxon>
        <taxon>Pseudomonadati</taxon>
        <taxon>Pseudomonadota</taxon>
        <taxon>Alphaproteobacteria</taxon>
        <taxon>Sphingomonadales</taxon>
        <taxon>Sphingomonadaceae</taxon>
        <taxon>Sphingomonas</taxon>
    </lineage>
</organism>
<evidence type="ECO:0000313" key="2">
    <source>
        <dbReference type="Proteomes" id="UP000076609"/>
    </source>
</evidence>
<dbReference type="EMBL" id="LQQO01000034">
    <property type="protein sequence ID" value="KZE11616.1"/>
    <property type="molecule type" value="Genomic_DNA"/>
</dbReference>
<name>A0ABR5Y9Z0_9SPHN</name>
<reference evidence="2" key="1">
    <citation type="submission" date="2016-01" db="EMBL/GenBank/DDBJ databases">
        <title>Draft genome of Chromobacterium sp. F49.</title>
        <authorList>
            <person name="Hong K.W."/>
        </authorList>
    </citation>
    <scope>NUCLEOTIDE SEQUENCE [LARGE SCALE GENOMIC DNA]</scope>
    <source>
        <strain evidence="2">CN3</strain>
    </source>
</reference>
<evidence type="ECO:0000313" key="1">
    <source>
        <dbReference type="EMBL" id="KZE11616.1"/>
    </source>
</evidence>